<gene>
    <name evidence="1" type="primary">faah2b_1</name>
    <name evidence="1" type="ORF">CEXT_334961</name>
</gene>
<sequence>MKILFYKISQVVSAVLRFIVHYALALRYCGKGKHVSAVNNPLLLKSATQLAQEIREGKVKSADVVKAYIVRIIQVDRHINATTERCFEEALNRALEVDFMISSRRFPPDQLVSEMPLLGVPISVNVLIRVKGCFSTGASNFLMM</sequence>
<evidence type="ECO:0000313" key="1">
    <source>
        <dbReference type="EMBL" id="GIX80924.1"/>
    </source>
</evidence>
<evidence type="ECO:0000313" key="2">
    <source>
        <dbReference type="Proteomes" id="UP001054945"/>
    </source>
</evidence>
<dbReference type="GO" id="GO:0012505">
    <property type="term" value="C:endomembrane system"/>
    <property type="evidence" value="ECO:0007669"/>
    <property type="project" value="TreeGrafter"/>
</dbReference>
<dbReference type="SUPFAM" id="SSF75304">
    <property type="entry name" value="Amidase signature (AS) enzymes"/>
    <property type="match status" value="1"/>
</dbReference>
<dbReference type="PANTHER" id="PTHR43372">
    <property type="entry name" value="FATTY-ACID AMIDE HYDROLASE"/>
    <property type="match status" value="1"/>
</dbReference>
<dbReference type="InterPro" id="IPR036928">
    <property type="entry name" value="AS_sf"/>
</dbReference>
<comment type="caution">
    <text evidence="1">The sequence shown here is derived from an EMBL/GenBank/DDBJ whole genome shotgun (WGS) entry which is preliminary data.</text>
</comment>
<dbReference type="Gene3D" id="3.90.1300.10">
    <property type="entry name" value="Amidase signature (AS) domain"/>
    <property type="match status" value="1"/>
</dbReference>
<dbReference type="GO" id="GO:0016787">
    <property type="term" value="F:hydrolase activity"/>
    <property type="evidence" value="ECO:0007669"/>
    <property type="project" value="UniProtKB-KW"/>
</dbReference>
<dbReference type="InterPro" id="IPR052739">
    <property type="entry name" value="FAAH2"/>
</dbReference>
<dbReference type="AlphaFoldDB" id="A0AAV4NBU1"/>
<dbReference type="Proteomes" id="UP001054945">
    <property type="component" value="Unassembled WGS sequence"/>
</dbReference>
<dbReference type="EMBL" id="BPLR01003075">
    <property type="protein sequence ID" value="GIX80924.1"/>
    <property type="molecule type" value="Genomic_DNA"/>
</dbReference>
<dbReference type="PANTHER" id="PTHR43372:SF4">
    <property type="entry name" value="FATTY-ACID AMIDE HYDROLASE 2"/>
    <property type="match status" value="1"/>
</dbReference>
<name>A0AAV4NBU1_CAEEX</name>
<organism evidence="1 2">
    <name type="scientific">Caerostris extrusa</name>
    <name type="common">Bark spider</name>
    <name type="synonym">Caerostris bankana</name>
    <dbReference type="NCBI Taxonomy" id="172846"/>
    <lineage>
        <taxon>Eukaryota</taxon>
        <taxon>Metazoa</taxon>
        <taxon>Ecdysozoa</taxon>
        <taxon>Arthropoda</taxon>
        <taxon>Chelicerata</taxon>
        <taxon>Arachnida</taxon>
        <taxon>Araneae</taxon>
        <taxon>Araneomorphae</taxon>
        <taxon>Entelegynae</taxon>
        <taxon>Araneoidea</taxon>
        <taxon>Araneidae</taxon>
        <taxon>Caerostris</taxon>
    </lineage>
</organism>
<keyword evidence="1" id="KW-0378">Hydrolase</keyword>
<protein>
    <submittedName>
        <fullName evidence="1">Fatty-acid amide hydrolase 2-B</fullName>
    </submittedName>
</protein>
<reference evidence="1 2" key="1">
    <citation type="submission" date="2021-06" db="EMBL/GenBank/DDBJ databases">
        <title>Caerostris extrusa draft genome.</title>
        <authorList>
            <person name="Kono N."/>
            <person name="Arakawa K."/>
        </authorList>
    </citation>
    <scope>NUCLEOTIDE SEQUENCE [LARGE SCALE GENOMIC DNA]</scope>
</reference>
<keyword evidence="2" id="KW-1185">Reference proteome</keyword>
<accession>A0AAV4NBU1</accession>
<proteinExistence type="predicted"/>